<dbReference type="EMBL" id="RWGY01000031">
    <property type="protein sequence ID" value="TVU14489.1"/>
    <property type="molecule type" value="Genomic_DNA"/>
</dbReference>
<dbReference type="PANTHER" id="PTHR32133">
    <property type="entry name" value="OS07G0120400 PROTEIN"/>
    <property type="match status" value="1"/>
</dbReference>
<dbReference type="Gene3D" id="1.20.1280.50">
    <property type="match status" value="2"/>
</dbReference>
<feature type="region of interest" description="Disordered" evidence="1">
    <location>
        <begin position="1"/>
        <end position="46"/>
    </location>
</feature>
<name>A0A5J9TT24_9POAL</name>
<dbReference type="Pfam" id="PF00646">
    <property type="entry name" value="F-box"/>
    <property type="match status" value="2"/>
</dbReference>
<dbReference type="InterPro" id="IPR001810">
    <property type="entry name" value="F-box_dom"/>
</dbReference>
<dbReference type="OrthoDB" id="665006at2759"/>
<evidence type="ECO:0000313" key="4">
    <source>
        <dbReference type="Proteomes" id="UP000324897"/>
    </source>
</evidence>
<dbReference type="AlphaFoldDB" id="A0A5J9TT24"/>
<protein>
    <recommendedName>
        <fullName evidence="2">F-box domain-containing protein</fullName>
    </recommendedName>
</protein>
<comment type="caution">
    <text evidence="3">The sequence shown here is derived from an EMBL/GenBank/DDBJ whole genome shotgun (WGS) entry which is preliminary data.</text>
</comment>
<gene>
    <name evidence="3" type="ORF">EJB05_37962</name>
</gene>
<evidence type="ECO:0000256" key="1">
    <source>
        <dbReference type="SAM" id="MobiDB-lite"/>
    </source>
</evidence>
<evidence type="ECO:0000313" key="3">
    <source>
        <dbReference type="EMBL" id="TVU14489.1"/>
    </source>
</evidence>
<feature type="domain" description="F-box" evidence="2">
    <location>
        <begin position="76"/>
        <end position="119"/>
    </location>
</feature>
<feature type="compositionally biased region" description="Basic and acidic residues" evidence="1">
    <location>
        <begin position="26"/>
        <end position="43"/>
    </location>
</feature>
<evidence type="ECO:0000259" key="2">
    <source>
        <dbReference type="SMART" id="SM00256"/>
    </source>
</evidence>
<dbReference type="Proteomes" id="UP000324897">
    <property type="component" value="Unassembled WGS sequence"/>
</dbReference>
<reference evidence="3 4" key="1">
    <citation type="journal article" date="2019" name="Sci. Rep.">
        <title>A high-quality genome of Eragrostis curvula grass provides insights into Poaceae evolution and supports new strategies to enhance forage quality.</title>
        <authorList>
            <person name="Carballo J."/>
            <person name="Santos B.A.C.M."/>
            <person name="Zappacosta D."/>
            <person name="Garbus I."/>
            <person name="Selva J.P."/>
            <person name="Gallo C.A."/>
            <person name="Diaz A."/>
            <person name="Albertini E."/>
            <person name="Caccamo M."/>
            <person name="Echenique V."/>
        </authorList>
    </citation>
    <scope>NUCLEOTIDE SEQUENCE [LARGE SCALE GENOMIC DNA]</scope>
    <source>
        <strain evidence="4">cv. Victoria</strain>
        <tissue evidence="3">Leaf</tissue>
    </source>
</reference>
<feature type="domain" description="F-box" evidence="2">
    <location>
        <begin position="489"/>
        <end position="532"/>
    </location>
</feature>
<dbReference type="PANTHER" id="PTHR32133:SF409">
    <property type="entry name" value="F-BOX DOMAIN-CONTAINING PROTEIN"/>
    <property type="match status" value="1"/>
</dbReference>
<dbReference type="InterPro" id="IPR036047">
    <property type="entry name" value="F-box-like_dom_sf"/>
</dbReference>
<organism evidence="3 4">
    <name type="scientific">Eragrostis curvula</name>
    <name type="common">weeping love grass</name>
    <dbReference type="NCBI Taxonomy" id="38414"/>
    <lineage>
        <taxon>Eukaryota</taxon>
        <taxon>Viridiplantae</taxon>
        <taxon>Streptophyta</taxon>
        <taxon>Embryophyta</taxon>
        <taxon>Tracheophyta</taxon>
        <taxon>Spermatophyta</taxon>
        <taxon>Magnoliopsida</taxon>
        <taxon>Liliopsida</taxon>
        <taxon>Poales</taxon>
        <taxon>Poaceae</taxon>
        <taxon>PACMAD clade</taxon>
        <taxon>Chloridoideae</taxon>
        <taxon>Eragrostideae</taxon>
        <taxon>Eragrostidinae</taxon>
        <taxon>Eragrostis</taxon>
    </lineage>
</organism>
<dbReference type="SUPFAM" id="SSF81383">
    <property type="entry name" value="F-box domain"/>
    <property type="match status" value="2"/>
</dbReference>
<sequence length="726" mass="80598">MEPSPSPSPPRKESEKRSRRRRGSKAKGEEGHDKGKGVIKDGENGGEVASRAGKICGSLHSPPKNLFCSMAPPPTLPDDLIPEILVRVPPDDPAGIVRSSAVCKAWRRILADPAFSVRYRKLHHRTTPVLGFLHNPLDHEAPRFVPTTSFRLPTADRHMRHVWDCRHGRVLLYDYDMHSLTPGFVVWDPITGDQQSIPYAPDIFSNAAVVCTAGGSCDHRSCSGGPFIVAFAGVEHVEGFGFNYLDAHADFYSPETSKWGLHINIHLDYEKFDLEVDRPAALVGDSLYFVCKSGFLLRYWYGPLLRLGYMKMLEAGILSSEIVTVIEPPKAKHLDKVVVMTGEDGGLGLASLYRNKLSLWARETDTGGEAGWVRRRVIDLKTLLPLVNPKRRPCLSGVIPEGANVIFISTEDGVFTIELKPLQARKICEMGNNVKIIYPFVSFYTETLLFPRNSRLFHIPKHLCLPKQGSFSRGSLSPRRSMAPPARPLPDDLIPEILLLVPPDDPASIIRSSAVCKAWRRILADPAFSGRYRALHHGTAPVLGFLHNPSDHEAPRFVPTAPSSFRLPTGADRRKRHVLDCRHGRVVLHDYSDESPFAVGDYYVWDPITGDQQVIPYAAGFYSNAAVICTAAAGGYHHGSSCAGPFVVAFAGVEQDNESDWLCARAELYSPATKTRVRGSHVDHRLDYKRKRFELEHDRPAALVGDSLYFVGTSGALLRYWYGPLL</sequence>
<proteinExistence type="predicted"/>
<dbReference type="Gramene" id="TVU14489">
    <property type="protein sequence ID" value="TVU14489"/>
    <property type="gene ID" value="EJB05_37962"/>
</dbReference>
<accession>A0A5J9TT24</accession>
<dbReference type="SMART" id="SM00256">
    <property type="entry name" value="FBOX"/>
    <property type="match status" value="2"/>
</dbReference>
<keyword evidence="4" id="KW-1185">Reference proteome</keyword>